<evidence type="ECO:0000256" key="7">
    <source>
        <dbReference type="SAM" id="MobiDB-lite"/>
    </source>
</evidence>
<keyword evidence="4" id="KW-0333">Golgi apparatus</keyword>
<dbReference type="InterPro" id="IPR036273">
    <property type="entry name" value="CRAL/TRIO_N_dom_sf"/>
</dbReference>
<dbReference type="Proteomes" id="UP000663760">
    <property type="component" value="Chromosome 15"/>
</dbReference>
<feature type="domain" description="CRAL-TRIO" evidence="8">
    <location>
        <begin position="151"/>
        <end position="325"/>
    </location>
</feature>
<evidence type="ECO:0000256" key="2">
    <source>
        <dbReference type="ARBA" id="ARBA00004395"/>
    </source>
</evidence>
<comment type="subcellular location">
    <subcellularLocation>
        <location evidence="1">Cell membrane</location>
        <topology evidence="1">Peripheral membrane protein</topology>
    </subcellularLocation>
    <subcellularLocation>
        <location evidence="2">Golgi apparatus membrane</location>
        <topology evidence="2">Peripheral membrane protein</topology>
    </subcellularLocation>
</comment>
<dbReference type="CDD" id="cd00170">
    <property type="entry name" value="SEC14"/>
    <property type="match status" value="1"/>
</dbReference>
<feature type="compositionally biased region" description="Basic and acidic residues" evidence="7">
    <location>
        <begin position="23"/>
        <end position="41"/>
    </location>
</feature>
<dbReference type="SUPFAM" id="SSF52087">
    <property type="entry name" value="CRAL/TRIO domain"/>
    <property type="match status" value="1"/>
</dbReference>
<evidence type="ECO:0000256" key="6">
    <source>
        <dbReference type="SAM" id="Coils"/>
    </source>
</evidence>
<dbReference type="PANTHER" id="PTHR45657">
    <property type="entry name" value="CRAL-TRIO DOMAIN-CONTAINING PROTEIN YKL091C-RELATED"/>
    <property type="match status" value="1"/>
</dbReference>
<reference evidence="9" key="1">
    <citation type="submission" date="2020-02" db="EMBL/GenBank/DDBJ databases">
        <authorList>
            <person name="Scholz U."/>
            <person name="Mascher M."/>
            <person name="Fiebig A."/>
        </authorList>
    </citation>
    <scope>NUCLEOTIDE SEQUENCE</scope>
</reference>
<dbReference type="SUPFAM" id="SSF46938">
    <property type="entry name" value="CRAL/TRIO N-terminal domain"/>
    <property type="match status" value="1"/>
</dbReference>
<dbReference type="PROSITE" id="PS50191">
    <property type="entry name" value="CRAL_TRIO"/>
    <property type="match status" value="1"/>
</dbReference>
<dbReference type="InterPro" id="IPR036865">
    <property type="entry name" value="CRAL-TRIO_dom_sf"/>
</dbReference>
<feature type="coiled-coil region" evidence="6">
    <location>
        <begin position="577"/>
        <end position="615"/>
    </location>
</feature>
<dbReference type="GO" id="GO:0015031">
    <property type="term" value="P:protein transport"/>
    <property type="evidence" value="ECO:0007669"/>
    <property type="project" value="UniProtKB-KW"/>
</dbReference>
<feature type="region of interest" description="Disordered" evidence="7">
    <location>
        <begin position="1"/>
        <end position="55"/>
    </location>
</feature>
<evidence type="ECO:0000256" key="3">
    <source>
        <dbReference type="ARBA" id="ARBA00022927"/>
    </source>
</evidence>
<evidence type="ECO:0000256" key="5">
    <source>
        <dbReference type="ARBA" id="ARBA00038020"/>
    </source>
</evidence>
<dbReference type="InterPro" id="IPR001251">
    <property type="entry name" value="CRAL-TRIO_dom"/>
</dbReference>
<feature type="compositionally biased region" description="Basic residues" evidence="7">
    <location>
        <begin position="45"/>
        <end position="55"/>
    </location>
</feature>
<dbReference type="GO" id="GO:0005886">
    <property type="term" value="C:plasma membrane"/>
    <property type="evidence" value="ECO:0007669"/>
    <property type="project" value="UniProtKB-SubCell"/>
</dbReference>
<evidence type="ECO:0000256" key="4">
    <source>
        <dbReference type="ARBA" id="ARBA00023034"/>
    </source>
</evidence>
<gene>
    <name evidence="9" type="ORF">SI8410_15019249</name>
</gene>
<dbReference type="EMBL" id="LR746278">
    <property type="protein sequence ID" value="CAA7408571.1"/>
    <property type="molecule type" value="Genomic_DNA"/>
</dbReference>
<dbReference type="FunFam" id="3.40.525.10:FF:000011">
    <property type="entry name" value="SEC14 cytosolic factor"/>
    <property type="match status" value="1"/>
</dbReference>
<keyword evidence="3" id="KW-0653">Protein transport</keyword>
<evidence type="ECO:0000256" key="1">
    <source>
        <dbReference type="ARBA" id="ARBA00004202"/>
    </source>
</evidence>
<dbReference type="Pfam" id="PF03765">
    <property type="entry name" value="CRAL_TRIO_N"/>
    <property type="match status" value="1"/>
</dbReference>
<sequence>MTDLLSGPLDRLPRPGLDGSSYCDEKNRKSDSQNSEDERKTRIGSLKKKAANASTKFRHSLTKRRRHCSVLSVSIEDVRDAEELQVVDAFRQALILEELLPTKHDDYHTMLRFLKARRFDIEKAKQMWADMLQWRKDFGVDTILEDFGFEELDEVLEYYPQGHHGVDKEGRPVYIERLGQVDPSKLMQVTTMDRYVNYHVREFERTFAIKFPACSIAAGRQIDQSTTILDVQGVGLKNFSKSARDLISRLQKIDGDNYPETLHRMFIINAGPGFRMLWSTVKSFLDPKTTAKIHVLGNKFQSKLLEVIDASELPDFLGGACTCSDAGGCLKSDKGPWRDPEILKVVQNGDKQRRRQVVTSSSRDKMMPEDEVISVPLFSPFSRCGSFHGEAVLDGDEKRPVPGKDPWEYIQHPHLSPVHEEAQRDRANSLTSCRYKGYNIPVFDKAVDASWRKELFDEKLSFTNGGFSVGDLSKATEGLSGLIISRVMALVVGILAVLRLTGPAPGKKIDPALWYAGGADIARSPVKGRVSCRQVPHAAVSPVEYSAVLKRLGDLEEKVSVLSKKPTEIPPEKEELLMAAVSRVEALEAELEATRKALQDALGKQEELLASMDEKKKKKKKSRLVR</sequence>
<organism evidence="9 10">
    <name type="scientific">Spirodela intermedia</name>
    <name type="common">Intermediate duckweed</name>
    <dbReference type="NCBI Taxonomy" id="51605"/>
    <lineage>
        <taxon>Eukaryota</taxon>
        <taxon>Viridiplantae</taxon>
        <taxon>Streptophyta</taxon>
        <taxon>Embryophyta</taxon>
        <taxon>Tracheophyta</taxon>
        <taxon>Spermatophyta</taxon>
        <taxon>Magnoliopsida</taxon>
        <taxon>Liliopsida</taxon>
        <taxon>Araceae</taxon>
        <taxon>Lemnoideae</taxon>
        <taxon>Spirodela</taxon>
    </lineage>
</organism>
<dbReference type="OrthoDB" id="1434354at2759"/>
<dbReference type="InterPro" id="IPR051026">
    <property type="entry name" value="PI/PC_transfer"/>
</dbReference>
<dbReference type="SMART" id="SM01100">
    <property type="entry name" value="CRAL_TRIO_N"/>
    <property type="match status" value="1"/>
</dbReference>
<comment type="similarity">
    <text evidence="5">Belongs to the SFH family.</text>
</comment>
<dbReference type="AlphaFoldDB" id="A0A7I8LEV8"/>
<dbReference type="Gene3D" id="3.40.525.10">
    <property type="entry name" value="CRAL-TRIO lipid binding domain"/>
    <property type="match status" value="1"/>
</dbReference>
<protein>
    <recommendedName>
        <fullName evidence="8">CRAL-TRIO domain-containing protein</fullName>
    </recommendedName>
</protein>
<name>A0A7I8LEV8_SPIIN</name>
<evidence type="ECO:0000313" key="9">
    <source>
        <dbReference type="EMBL" id="CAA7408571.1"/>
    </source>
</evidence>
<evidence type="ECO:0000313" key="10">
    <source>
        <dbReference type="Proteomes" id="UP000663760"/>
    </source>
</evidence>
<dbReference type="GO" id="GO:0000139">
    <property type="term" value="C:Golgi membrane"/>
    <property type="evidence" value="ECO:0007669"/>
    <property type="project" value="UniProtKB-SubCell"/>
</dbReference>
<evidence type="ECO:0000259" key="8">
    <source>
        <dbReference type="PROSITE" id="PS50191"/>
    </source>
</evidence>
<dbReference type="SMART" id="SM00516">
    <property type="entry name" value="SEC14"/>
    <property type="match status" value="1"/>
</dbReference>
<proteinExistence type="inferred from homology"/>
<dbReference type="PANTHER" id="PTHR45657:SF1">
    <property type="entry name" value="CRAL-TRIO DOMAIN-CONTAINING PROTEIN YKL091C-RELATED"/>
    <property type="match status" value="1"/>
</dbReference>
<keyword evidence="6" id="KW-0175">Coiled coil</keyword>
<dbReference type="Gene3D" id="1.10.8.20">
    <property type="entry name" value="N-terminal domain of phosphatidylinositol transfer protein sec14p"/>
    <property type="match status" value="1"/>
</dbReference>
<keyword evidence="10" id="KW-1185">Reference proteome</keyword>
<dbReference type="InterPro" id="IPR011074">
    <property type="entry name" value="CRAL/TRIO_N_dom"/>
</dbReference>
<dbReference type="Pfam" id="PF00650">
    <property type="entry name" value="CRAL_TRIO"/>
    <property type="match status" value="1"/>
</dbReference>
<accession>A0A7I8LEV8</accession>
<keyword evidence="3" id="KW-0813">Transport</keyword>